<dbReference type="STRING" id="926569.ANT_19170"/>
<reference evidence="2 3" key="1">
    <citation type="submission" date="2010-12" db="EMBL/GenBank/DDBJ databases">
        <title>Whole genome sequence of Anaerolinea thermophila UNI-1.</title>
        <authorList>
            <person name="Narita-Yamada S."/>
            <person name="Kishi E."/>
            <person name="Watanabe Y."/>
            <person name="Takasaki K."/>
            <person name="Ankai A."/>
            <person name="Oguchi A."/>
            <person name="Fukui S."/>
            <person name="Takahashi M."/>
            <person name="Yashiro I."/>
            <person name="Hosoyama A."/>
            <person name="Sekiguchi Y."/>
            <person name="Hanada S."/>
            <person name="Fujita N."/>
        </authorList>
    </citation>
    <scope>NUCLEOTIDE SEQUENCE [LARGE SCALE GENOMIC DNA]</scope>
    <source>
        <strain evidence="3">DSM 14523 / JCM 11388 / NBRC 100420 / UNI-1</strain>
    </source>
</reference>
<sequence>MYLGEPNKKSRVLFTIGLVGFLVLVFVLSFQNELKTFFEVLRDWEKLQDARVRNSFGIILYNFLGFFLIGLLYMWMVSSQAILPVQNAKEVWRTIWRLLLYIVRLHGPAVFVKDGKVISTREDVRSGPGVIVVDFNSAVVLEETVPPPGIGRALEDFFHRVQVLLGLADRPQSPRVFGPGIVFMRKRERIRGTVDLRRQFRVIRGVTAYTRDGIEVYANVNCLFTIGQPPDIVEVTYEGRERDADHLRVIRFERVNHDYLRVGSIEDELERNDRREIHHVSHGLGERDYKPYTPLPPVSNQPEFDRERVFAAVFAQARSEDRVLPWTELPARFAASVFREILSQVRFDELYQLQGRTPGVANYRTRLRNTVRNNGLLSYRMVFLKNGEPFQKRRVYHVSEIVVSEVFPLMNPKLLRDRGIKVISSNFGDINPVNEAIYHHRLESWRAPWQRDTAIRTASLEFEAMRILGRARAKAQVDLATHLKEIFESGDLPDEVIAVRLLRSLETSASDPKTRQLLPPHTLEILRLLQGKIGGERDREGSR</sequence>
<dbReference type="Proteomes" id="UP000008922">
    <property type="component" value="Chromosome"/>
</dbReference>
<dbReference type="AlphaFoldDB" id="E8N679"/>
<dbReference type="EMBL" id="AP012029">
    <property type="protein sequence ID" value="BAJ63943.1"/>
    <property type="molecule type" value="Genomic_DNA"/>
</dbReference>
<evidence type="ECO:0008006" key="4">
    <source>
        <dbReference type="Google" id="ProtNLM"/>
    </source>
</evidence>
<dbReference type="eggNOG" id="COG0330">
    <property type="taxonomic scope" value="Bacteria"/>
</dbReference>
<name>E8N679_ANATU</name>
<feature type="transmembrane region" description="Helical" evidence="1">
    <location>
        <begin position="12"/>
        <end position="34"/>
    </location>
</feature>
<dbReference type="HOGENOM" id="CLU_501219_0_0_0"/>
<gene>
    <name evidence="2" type="ordered locus">ANT_19170</name>
</gene>
<dbReference type="InParanoid" id="E8N679"/>
<protein>
    <recommendedName>
        <fullName evidence="4">Band 7 domain-containing protein</fullName>
    </recommendedName>
</protein>
<dbReference type="KEGG" id="atm:ANT_19170"/>
<proteinExistence type="predicted"/>
<organism evidence="2 3">
    <name type="scientific">Anaerolinea thermophila (strain DSM 14523 / JCM 11388 / NBRC 100420 / UNI-1)</name>
    <dbReference type="NCBI Taxonomy" id="926569"/>
    <lineage>
        <taxon>Bacteria</taxon>
        <taxon>Bacillati</taxon>
        <taxon>Chloroflexota</taxon>
        <taxon>Anaerolineae</taxon>
        <taxon>Anaerolineales</taxon>
        <taxon>Anaerolineaceae</taxon>
        <taxon>Anaerolinea</taxon>
    </lineage>
</organism>
<keyword evidence="1" id="KW-0472">Membrane</keyword>
<accession>E8N679</accession>
<keyword evidence="3" id="KW-1185">Reference proteome</keyword>
<feature type="transmembrane region" description="Helical" evidence="1">
    <location>
        <begin position="55"/>
        <end position="76"/>
    </location>
</feature>
<evidence type="ECO:0000313" key="2">
    <source>
        <dbReference type="EMBL" id="BAJ63943.1"/>
    </source>
</evidence>
<evidence type="ECO:0000256" key="1">
    <source>
        <dbReference type="SAM" id="Phobius"/>
    </source>
</evidence>
<keyword evidence="1" id="KW-0812">Transmembrane</keyword>
<evidence type="ECO:0000313" key="3">
    <source>
        <dbReference type="Proteomes" id="UP000008922"/>
    </source>
</evidence>
<keyword evidence="1" id="KW-1133">Transmembrane helix</keyword>